<proteinExistence type="predicted"/>
<evidence type="ECO:0000313" key="2">
    <source>
        <dbReference type="Proteomes" id="UP000829196"/>
    </source>
</evidence>
<dbReference type="AlphaFoldDB" id="A0A8T3AAQ1"/>
<evidence type="ECO:0000313" key="1">
    <source>
        <dbReference type="EMBL" id="KAI0492872.1"/>
    </source>
</evidence>
<gene>
    <name evidence="1" type="ORF">KFK09_027148</name>
</gene>
<dbReference type="EMBL" id="JAGYWB010000018">
    <property type="protein sequence ID" value="KAI0492872.1"/>
    <property type="molecule type" value="Genomic_DNA"/>
</dbReference>
<accession>A0A8T3AAQ1</accession>
<organism evidence="1 2">
    <name type="scientific">Dendrobium nobile</name>
    <name type="common">Orchid</name>
    <dbReference type="NCBI Taxonomy" id="94219"/>
    <lineage>
        <taxon>Eukaryota</taxon>
        <taxon>Viridiplantae</taxon>
        <taxon>Streptophyta</taxon>
        <taxon>Embryophyta</taxon>
        <taxon>Tracheophyta</taxon>
        <taxon>Spermatophyta</taxon>
        <taxon>Magnoliopsida</taxon>
        <taxon>Liliopsida</taxon>
        <taxon>Asparagales</taxon>
        <taxon>Orchidaceae</taxon>
        <taxon>Epidendroideae</taxon>
        <taxon>Malaxideae</taxon>
        <taxon>Dendrobiinae</taxon>
        <taxon>Dendrobium</taxon>
    </lineage>
</organism>
<dbReference type="Proteomes" id="UP000829196">
    <property type="component" value="Unassembled WGS sequence"/>
</dbReference>
<comment type="caution">
    <text evidence="1">The sequence shown here is derived from an EMBL/GenBank/DDBJ whole genome shotgun (WGS) entry which is preliminary data.</text>
</comment>
<sequence length="77" mass="8499">MEAKPLALGAFLMDSRLGMENLYRSVAELAVPGPDCLSIALYSAWMRGEKGGRWHHSSSTTDIARALLLFRLHNALI</sequence>
<keyword evidence="2" id="KW-1185">Reference proteome</keyword>
<name>A0A8T3AAQ1_DENNO</name>
<protein>
    <submittedName>
        <fullName evidence="1">Uncharacterized protein</fullName>
    </submittedName>
</protein>
<reference evidence="1" key="1">
    <citation type="journal article" date="2022" name="Front. Genet.">
        <title>Chromosome-Scale Assembly of the Dendrobium nobile Genome Provides Insights Into the Molecular Mechanism of the Biosynthesis of the Medicinal Active Ingredient of Dendrobium.</title>
        <authorList>
            <person name="Xu Q."/>
            <person name="Niu S.-C."/>
            <person name="Li K.-L."/>
            <person name="Zheng P.-J."/>
            <person name="Zhang X.-J."/>
            <person name="Jia Y."/>
            <person name="Liu Y."/>
            <person name="Niu Y.-X."/>
            <person name="Yu L.-H."/>
            <person name="Chen D.-F."/>
            <person name="Zhang G.-Q."/>
        </authorList>
    </citation>
    <scope>NUCLEOTIDE SEQUENCE</scope>
    <source>
        <tissue evidence="1">Leaf</tissue>
    </source>
</reference>